<feature type="transmembrane region" description="Helical" evidence="7">
    <location>
        <begin position="7"/>
        <end position="27"/>
    </location>
</feature>
<evidence type="ECO:0000313" key="10">
    <source>
        <dbReference type="Proteomes" id="UP001148125"/>
    </source>
</evidence>
<dbReference type="EMBL" id="JAOTPO010000024">
    <property type="protein sequence ID" value="MDE5415996.1"/>
    <property type="molecule type" value="Genomic_DNA"/>
</dbReference>
<evidence type="ECO:0000256" key="2">
    <source>
        <dbReference type="ARBA" id="ARBA00022448"/>
    </source>
</evidence>
<keyword evidence="10" id="KW-1185">Reference proteome</keyword>
<organism evidence="9 10">
    <name type="scientific">Alkalihalobacterium chitinilyticum</name>
    <dbReference type="NCBI Taxonomy" id="2980103"/>
    <lineage>
        <taxon>Bacteria</taxon>
        <taxon>Bacillati</taxon>
        <taxon>Bacillota</taxon>
        <taxon>Bacilli</taxon>
        <taxon>Bacillales</taxon>
        <taxon>Bacillaceae</taxon>
        <taxon>Alkalihalobacterium</taxon>
    </lineage>
</organism>
<evidence type="ECO:0000256" key="5">
    <source>
        <dbReference type="ARBA" id="ARBA00022989"/>
    </source>
</evidence>
<dbReference type="SUPFAM" id="SSF161098">
    <property type="entry name" value="MetI-like"/>
    <property type="match status" value="1"/>
</dbReference>
<comment type="subcellular location">
    <subcellularLocation>
        <location evidence="1">Cell membrane</location>
        <topology evidence="1">Multi-pass membrane protein</topology>
    </subcellularLocation>
</comment>
<dbReference type="Pfam" id="PF00528">
    <property type="entry name" value="BPD_transp_1"/>
    <property type="match status" value="1"/>
</dbReference>
<feature type="transmembrane region" description="Helical" evidence="7">
    <location>
        <begin position="164"/>
        <end position="183"/>
    </location>
</feature>
<keyword evidence="5 7" id="KW-1133">Transmembrane helix</keyword>
<dbReference type="Proteomes" id="UP001148125">
    <property type="component" value="Unassembled WGS sequence"/>
</dbReference>
<evidence type="ECO:0000259" key="8">
    <source>
        <dbReference type="Pfam" id="PF00528"/>
    </source>
</evidence>
<dbReference type="InterPro" id="IPR000515">
    <property type="entry name" value="MetI-like"/>
</dbReference>
<keyword evidence="2" id="KW-0813">Transport</keyword>
<keyword evidence="6 7" id="KW-0472">Membrane</keyword>
<comment type="caution">
    <text evidence="9">The sequence shown here is derived from an EMBL/GenBank/DDBJ whole genome shotgun (WGS) entry which is preliminary data.</text>
</comment>
<feature type="transmembrane region" description="Helical" evidence="7">
    <location>
        <begin position="135"/>
        <end position="158"/>
    </location>
</feature>
<accession>A0ABT5VL95</accession>
<dbReference type="PANTHER" id="PTHR30465:SF44">
    <property type="entry name" value="ABC-TYPE DIPEPTIDE_OLIGOPEPTIDE TRANSPORT SYSTEM, PERMEASE COMPONENT"/>
    <property type="match status" value="1"/>
</dbReference>
<feature type="domain" description="ABC transmembrane type-1" evidence="8">
    <location>
        <begin position="106"/>
        <end position="306"/>
    </location>
</feature>
<feature type="transmembrane region" description="Helical" evidence="7">
    <location>
        <begin position="285"/>
        <end position="309"/>
    </location>
</feature>
<evidence type="ECO:0000256" key="3">
    <source>
        <dbReference type="ARBA" id="ARBA00022475"/>
    </source>
</evidence>
<evidence type="ECO:0000256" key="6">
    <source>
        <dbReference type="ARBA" id="ARBA00023136"/>
    </source>
</evidence>
<evidence type="ECO:0000256" key="1">
    <source>
        <dbReference type="ARBA" id="ARBA00004651"/>
    </source>
</evidence>
<name>A0ABT5VL95_9BACI</name>
<keyword evidence="3" id="KW-1003">Cell membrane</keyword>
<feature type="transmembrane region" description="Helical" evidence="7">
    <location>
        <begin position="89"/>
        <end position="109"/>
    </location>
</feature>
<keyword evidence="4 7" id="KW-0812">Transmembrane</keyword>
<feature type="transmembrane region" description="Helical" evidence="7">
    <location>
        <begin position="225"/>
        <end position="248"/>
    </location>
</feature>
<evidence type="ECO:0000256" key="4">
    <source>
        <dbReference type="ARBA" id="ARBA00022692"/>
    </source>
</evidence>
<dbReference type="RefSeq" id="WP_275120582.1">
    <property type="nucleotide sequence ID" value="NZ_JAOTPO010000024.1"/>
</dbReference>
<sequence length="321" mass="36559">MVFAKELFKTCLGWVAAILIIILLVFIPRDLGFEFTEYEIKPVYTFSLANYLENLKSYSNMIFIERTLGETRFGSSVFSDVITFGGRSLTILAIAFCFALIFGVLKGFFDYATSHSKWSVFGHHMTFTLQALPDFFLIILVQVFLLWLISIGFPHFSLYGYESWHNFLLAGWLLSFFPTMYMARIVSSSLEKERTQPYVVTGKSKGLTNLYVLRKHQFGNSIIQVFPHIPTMLLYALSNILIIEYLLYFPGAGYRLYQALGFGSATIGGGVNRTPFDANYYEPELVIAIVIVFISLVAFVQLICKLFMYRSPLWKGGGRGE</sequence>
<evidence type="ECO:0000256" key="7">
    <source>
        <dbReference type="SAM" id="Phobius"/>
    </source>
</evidence>
<proteinExistence type="predicted"/>
<gene>
    <name evidence="9" type="ORF">N7Z68_21930</name>
</gene>
<dbReference type="InterPro" id="IPR035906">
    <property type="entry name" value="MetI-like_sf"/>
</dbReference>
<dbReference type="CDD" id="cd06261">
    <property type="entry name" value="TM_PBP2"/>
    <property type="match status" value="1"/>
</dbReference>
<reference evidence="9" key="1">
    <citation type="submission" date="2024-05" db="EMBL/GenBank/DDBJ databases">
        <title>Alkalihalobacillus sp. strain MEB203 novel alkaliphilic bacterium from Lonar Lake, India.</title>
        <authorList>
            <person name="Joshi A."/>
            <person name="Thite S."/>
            <person name="Mengade P."/>
        </authorList>
    </citation>
    <scope>NUCLEOTIDE SEQUENCE</scope>
    <source>
        <strain evidence="9">MEB 203</strain>
    </source>
</reference>
<dbReference type="PANTHER" id="PTHR30465">
    <property type="entry name" value="INNER MEMBRANE ABC TRANSPORTER"/>
    <property type="match status" value="1"/>
</dbReference>
<protein>
    <submittedName>
        <fullName evidence="9">ABC transporter permease subunit</fullName>
    </submittedName>
</protein>
<evidence type="ECO:0000313" key="9">
    <source>
        <dbReference type="EMBL" id="MDE5415996.1"/>
    </source>
</evidence>